<name>A0A2N5CK68_9BURK</name>
<evidence type="ECO:0000313" key="2">
    <source>
        <dbReference type="Proteomes" id="UP000234341"/>
    </source>
</evidence>
<dbReference type="EMBL" id="PJRP01000001">
    <property type="protein sequence ID" value="PLQ02619.1"/>
    <property type="molecule type" value="Genomic_DNA"/>
</dbReference>
<dbReference type="RefSeq" id="WP_101680380.1">
    <property type="nucleotide sequence ID" value="NZ_PJRP01000001.1"/>
</dbReference>
<sequence>MKLGYQQGDRLAYWWVDRYVDVSDAQEPPTKEAIARFFAWHRRAQLPEIATVLTRVRGEVGGDVSPAMVRQVQQDSQRLGRQAFDNAVPDLADLLLTLTPDQIQRMEAKFAESNAKYRKEFLKSDAAARTDARFDKIMSYAKLIYGSFSNDQERAIRDAMGPYMQSADARYAERVKRQQEWVALARDVSSARPPKPQVEAQLRKYADDWQRPGSGEQRSTSAGVDLTVRIANMTTPEQKAHAVKRFDGWIKDTRSLMAESGQAPQAAR</sequence>
<dbReference type="STRING" id="82633.GCA_000974605_04180"/>
<accession>A0A2N5CK68</accession>
<organism evidence="1 2">
    <name type="scientific">Cupriavidus pauculus</name>
    <dbReference type="NCBI Taxonomy" id="82633"/>
    <lineage>
        <taxon>Bacteria</taxon>
        <taxon>Pseudomonadati</taxon>
        <taxon>Pseudomonadota</taxon>
        <taxon>Betaproteobacteria</taxon>
        <taxon>Burkholderiales</taxon>
        <taxon>Burkholderiaceae</taxon>
        <taxon>Cupriavidus</taxon>
    </lineage>
</organism>
<dbReference type="Proteomes" id="UP000234341">
    <property type="component" value="Unassembled WGS sequence"/>
</dbReference>
<dbReference type="Pfam" id="PF19795">
    <property type="entry name" value="DUF6279"/>
    <property type="match status" value="1"/>
</dbReference>
<comment type="caution">
    <text evidence="1">The sequence shown here is derived from an EMBL/GenBank/DDBJ whole genome shotgun (WGS) entry which is preliminary data.</text>
</comment>
<protein>
    <recommendedName>
        <fullName evidence="3">Lipoprotein</fullName>
    </recommendedName>
</protein>
<evidence type="ECO:0000313" key="1">
    <source>
        <dbReference type="EMBL" id="PLQ02619.1"/>
    </source>
</evidence>
<dbReference type="AlphaFoldDB" id="A0A2N5CK68"/>
<reference evidence="1 2" key="1">
    <citation type="submission" date="2017-12" db="EMBL/GenBank/DDBJ databases">
        <title>Genome sequence of the active heterotrophic nitrifier-denitrifier, Cupriavidus pauculus UM1.</title>
        <authorList>
            <person name="Putonti C."/>
            <person name="Castignetti D."/>
        </authorList>
    </citation>
    <scope>NUCLEOTIDE SEQUENCE [LARGE SCALE GENOMIC DNA]</scope>
    <source>
        <strain evidence="1 2">UM1</strain>
    </source>
</reference>
<dbReference type="PIRSF" id="PIRSF028200">
    <property type="entry name" value="UCP028200"/>
    <property type="match status" value="1"/>
</dbReference>
<dbReference type="OrthoDB" id="5767052at2"/>
<dbReference type="InterPro" id="IPR016875">
    <property type="entry name" value="UCP028200"/>
</dbReference>
<gene>
    <name evidence="1" type="ORF">CYJ10_02015</name>
</gene>
<evidence type="ECO:0008006" key="3">
    <source>
        <dbReference type="Google" id="ProtNLM"/>
    </source>
</evidence>
<proteinExistence type="predicted"/>